<dbReference type="SUPFAM" id="SSF56931">
    <property type="entry name" value="Outer membrane phospholipase A (OMPLA)"/>
    <property type="match status" value="1"/>
</dbReference>
<evidence type="ECO:0000256" key="14">
    <source>
        <dbReference type="ARBA" id="ARBA00022963"/>
    </source>
</evidence>
<keyword evidence="15" id="KW-0443">Lipid metabolism</keyword>
<dbReference type="GO" id="GO:0046872">
    <property type="term" value="F:metal ion binding"/>
    <property type="evidence" value="ECO:0007669"/>
    <property type="project" value="UniProtKB-KW"/>
</dbReference>
<keyword evidence="12" id="KW-0378">Hydrolase</keyword>
<evidence type="ECO:0000256" key="19">
    <source>
        <dbReference type="PIRSR" id="PIRSR603187-1"/>
    </source>
</evidence>
<dbReference type="EC" id="3.1.1.4" evidence="7"/>
<dbReference type="EMBL" id="QRZA01000007">
    <property type="protein sequence ID" value="RGV34534.1"/>
    <property type="molecule type" value="Genomic_DNA"/>
</dbReference>
<organism evidence="22 23">
    <name type="scientific">Butyricimonas virosa</name>
    <dbReference type="NCBI Taxonomy" id="544645"/>
    <lineage>
        <taxon>Bacteria</taxon>
        <taxon>Pseudomonadati</taxon>
        <taxon>Bacteroidota</taxon>
        <taxon>Bacteroidia</taxon>
        <taxon>Bacteroidales</taxon>
        <taxon>Odoribacteraceae</taxon>
        <taxon>Butyricimonas</taxon>
    </lineage>
</organism>
<dbReference type="EC" id="3.1.1.32" evidence="6"/>
<dbReference type="InterPro" id="IPR003187">
    <property type="entry name" value="PLipase_A1"/>
</dbReference>
<evidence type="ECO:0000256" key="2">
    <source>
        <dbReference type="ARBA" id="ARBA00001604"/>
    </source>
</evidence>
<feature type="binding site" description="in dimeric form" evidence="20">
    <location>
        <position position="166"/>
    </location>
    <ligand>
        <name>Ca(2+)</name>
        <dbReference type="ChEBI" id="CHEBI:29108"/>
        <label>1</label>
    </ligand>
</feature>
<feature type="chain" id="PRO_5018978658" description="Phosphatidylcholine 1-acylhydrolase" evidence="21">
    <location>
        <begin position="25"/>
        <end position="297"/>
    </location>
</feature>
<evidence type="ECO:0000256" key="10">
    <source>
        <dbReference type="ARBA" id="ARBA00022723"/>
    </source>
</evidence>
<comment type="catalytic activity">
    <reaction evidence="2">
        <text>a 1,2-diacyl-sn-glycero-3-phosphocholine + H2O = a 1-acyl-sn-glycero-3-phosphocholine + a fatty acid + H(+)</text>
        <dbReference type="Rhea" id="RHEA:15801"/>
        <dbReference type="ChEBI" id="CHEBI:15377"/>
        <dbReference type="ChEBI" id="CHEBI:15378"/>
        <dbReference type="ChEBI" id="CHEBI:28868"/>
        <dbReference type="ChEBI" id="CHEBI:57643"/>
        <dbReference type="ChEBI" id="CHEBI:58168"/>
        <dbReference type="EC" id="3.1.1.4"/>
    </reaction>
</comment>
<evidence type="ECO:0000256" key="9">
    <source>
        <dbReference type="ARBA" id="ARBA00022692"/>
    </source>
</evidence>
<keyword evidence="8" id="KW-1134">Transmembrane beta strand</keyword>
<name>A0A412X242_9BACT</name>
<gene>
    <name evidence="22" type="ORF">DWW18_07580</name>
</gene>
<feature type="binding site" description="in dimeric form" evidence="20">
    <location>
        <position position="127"/>
    </location>
    <ligand>
        <name>Ca(2+)</name>
        <dbReference type="ChEBI" id="CHEBI:29108"/>
        <label>1</label>
    </ligand>
</feature>
<comment type="caution">
    <text evidence="22">The sequence shown here is derived from an EMBL/GenBank/DDBJ whole genome shotgun (WGS) entry which is preliminary data.</text>
</comment>
<evidence type="ECO:0000313" key="23">
    <source>
        <dbReference type="Proteomes" id="UP000283589"/>
    </source>
</evidence>
<feature type="signal peptide" evidence="21">
    <location>
        <begin position="1"/>
        <end position="24"/>
    </location>
</feature>
<keyword evidence="14" id="KW-0442">Lipid degradation</keyword>
<comment type="subcellular location">
    <subcellularLocation>
        <location evidence="3">Cell outer membrane</location>
        <topology evidence="3">Multi-pass membrane protein</topology>
    </subcellularLocation>
</comment>
<evidence type="ECO:0000256" key="5">
    <source>
        <dbReference type="ARBA" id="ARBA00011702"/>
    </source>
</evidence>
<feature type="binding site" description="in dimeric form" evidence="20">
    <location>
        <position position="171"/>
    </location>
    <ligand>
        <name>Ca(2+)</name>
        <dbReference type="ChEBI" id="CHEBI:29108"/>
        <label>1</label>
    </ligand>
</feature>
<dbReference type="GO" id="GO:0009279">
    <property type="term" value="C:cell outer membrane"/>
    <property type="evidence" value="ECO:0007669"/>
    <property type="project" value="UniProtKB-SubCell"/>
</dbReference>
<keyword evidence="11 21" id="KW-0732">Signal</keyword>
<evidence type="ECO:0000256" key="6">
    <source>
        <dbReference type="ARBA" id="ARBA00013179"/>
    </source>
</evidence>
<keyword evidence="17" id="KW-0998">Cell outer membrane</keyword>
<dbReference type="Proteomes" id="UP000283589">
    <property type="component" value="Unassembled WGS sequence"/>
</dbReference>
<keyword evidence="13 20" id="KW-0106">Calcium</keyword>
<comment type="similarity">
    <text evidence="4">Belongs to the phospholipase A1 family.</text>
</comment>
<evidence type="ECO:0000256" key="17">
    <source>
        <dbReference type="ARBA" id="ARBA00023237"/>
    </source>
</evidence>
<dbReference type="Pfam" id="PF02253">
    <property type="entry name" value="PLA1"/>
    <property type="match status" value="1"/>
</dbReference>
<reference evidence="22 23" key="1">
    <citation type="submission" date="2018-08" db="EMBL/GenBank/DDBJ databases">
        <title>A genome reference for cultivated species of the human gut microbiota.</title>
        <authorList>
            <person name="Zou Y."/>
            <person name="Xue W."/>
            <person name="Luo G."/>
        </authorList>
    </citation>
    <scope>NUCLEOTIDE SEQUENCE [LARGE SCALE GENOMIC DNA]</scope>
    <source>
        <strain evidence="22 23">AF14-49</strain>
    </source>
</reference>
<evidence type="ECO:0000256" key="18">
    <source>
        <dbReference type="ARBA" id="ARBA00032375"/>
    </source>
</evidence>
<dbReference type="PRINTS" id="PR01486">
    <property type="entry name" value="PHPHLIPASEA1"/>
</dbReference>
<evidence type="ECO:0000256" key="7">
    <source>
        <dbReference type="ARBA" id="ARBA00013278"/>
    </source>
</evidence>
<dbReference type="GO" id="GO:0004623">
    <property type="term" value="F:phospholipase A2 activity"/>
    <property type="evidence" value="ECO:0007669"/>
    <property type="project" value="UniProtKB-EC"/>
</dbReference>
<evidence type="ECO:0000256" key="4">
    <source>
        <dbReference type="ARBA" id="ARBA00010525"/>
    </source>
</evidence>
<comment type="catalytic activity">
    <reaction evidence="1">
        <text>a 1,2-diacyl-sn-glycero-3-phosphocholine + H2O = a 2-acyl-sn-glycero-3-phosphocholine + a fatty acid + H(+)</text>
        <dbReference type="Rhea" id="RHEA:18689"/>
        <dbReference type="ChEBI" id="CHEBI:15377"/>
        <dbReference type="ChEBI" id="CHEBI:15378"/>
        <dbReference type="ChEBI" id="CHEBI:28868"/>
        <dbReference type="ChEBI" id="CHEBI:57643"/>
        <dbReference type="ChEBI" id="CHEBI:57875"/>
        <dbReference type="EC" id="3.1.1.32"/>
    </reaction>
</comment>
<evidence type="ECO:0000256" key="11">
    <source>
        <dbReference type="ARBA" id="ARBA00022729"/>
    </source>
</evidence>
<dbReference type="Gene3D" id="2.40.230.10">
    <property type="entry name" value="Phospholipase A1"/>
    <property type="match status" value="1"/>
</dbReference>
<dbReference type="InterPro" id="IPR036541">
    <property type="entry name" value="PLipase_A1_sf"/>
</dbReference>
<evidence type="ECO:0000256" key="20">
    <source>
        <dbReference type="PIRSR" id="PIRSR603187-2"/>
    </source>
</evidence>
<dbReference type="AlphaFoldDB" id="A0A412X242"/>
<sequence length="297" mass="34805">MKEKVRGIYILLCFCVFTPLVLQAQTDEEKRILQEREEISKQKKGGSVVVDEKTALELFDNTPSFGIFRDNYFVTGVPTNRKIDKHSADAKFQISIRQRLTKSILPFKTFLYLTYTQRSFWDIYGKSSPFLDNNFNPGLSLSKALIYRNQLMGIAVLSFEHESNGRDSLASRSWNYISFSGSWFIDYRFSAQMKLWAGWVDKEGNPDLLKYKGYGFMAFNYQSADERLWCSAVINPRRKFINMNTTLEINFKPSPKANEYFFLQYYNGYAENLLEYDRYVSMVRVGICIKPVLRNYY</sequence>
<comment type="cofactor">
    <cofactor evidence="20">
        <name>Ca(2+)</name>
        <dbReference type="ChEBI" id="CHEBI:29108"/>
    </cofactor>
    <text evidence="20">Binds 1 Ca(2+) ion per monomer.</text>
</comment>
<evidence type="ECO:0000256" key="1">
    <source>
        <dbReference type="ARBA" id="ARBA00000111"/>
    </source>
</evidence>
<evidence type="ECO:0000313" key="22">
    <source>
        <dbReference type="EMBL" id="RGV34534.1"/>
    </source>
</evidence>
<keyword evidence="9" id="KW-0812">Transmembrane</keyword>
<dbReference type="PANTHER" id="PTHR40457:SF1">
    <property type="entry name" value="PHOSPHOLIPASE A1"/>
    <property type="match status" value="1"/>
</dbReference>
<evidence type="ECO:0000256" key="15">
    <source>
        <dbReference type="ARBA" id="ARBA00023098"/>
    </source>
</evidence>
<feature type="active site" description="Proton acceptor" evidence="19">
    <location>
        <position position="161"/>
    </location>
</feature>
<dbReference type="RefSeq" id="WP_118259688.1">
    <property type="nucleotide sequence ID" value="NZ_CALBWO010000030.1"/>
</dbReference>
<dbReference type="PANTHER" id="PTHR40457">
    <property type="entry name" value="PHOSPHOLIPASE A1"/>
    <property type="match status" value="1"/>
</dbReference>
<comment type="subunit">
    <text evidence="5">Homodimer; dimerization is reversible, and the dimeric form is the active one.</text>
</comment>
<evidence type="ECO:0000256" key="16">
    <source>
        <dbReference type="ARBA" id="ARBA00023136"/>
    </source>
</evidence>
<keyword evidence="16" id="KW-0472">Membrane</keyword>
<dbReference type="GO" id="GO:0008970">
    <property type="term" value="F:phospholipase A1 activity"/>
    <property type="evidence" value="ECO:0007669"/>
    <property type="project" value="UniProtKB-EC"/>
</dbReference>
<evidence type="ECO:0000256" key="8">
    <source>
        <dbReference type="ARBA" id="ARBA00022452"/>
    </source>
</evidence>
<keyword evidence="10 20" id="KW-0479">Metal-binding</keyword>
<feature type="active site" description="Nucleophile" evidence="19">
    <location>
        <position position="163"/>
    </location>
</feature>
<dbReference type="GO" id="GO:0016042">
    <property type="term" value="P:lipid catabolic process"/>
    <property type="evidence" value="ECO:0007669"/>
    <property type="project" value="UniProtKB-KW"/>
</dbReference>
<protein>
    <recommendedName>
        <fullName evidence="18">Phosphatidylcholine 1-acylhydrolase</fullName>
        <ecNumber evidence="6">3.1.1.32</ecNumber>
        <ecNumber evidence="7">3.1.1.4</ecNumber>
    </recommendedName>
</protein>
<evidence type="ECO:0000256" key="12">
    <source>
        <dbReference type="ARBA" id="ARBA00022801"/>
    </source>
</evidence>
<proteinExistence type="inferred from homology"/>
<evidence type="ECO:0000256" key="21">
    <source>
        <dbReference type="SAM" id="SignalP"/>
    </source>
</evidence>
<evidence type="ECO:0000256" key="13">
    <source>
        <dbReference type="ARBA" id="ARBA00022837"/>
    </source>
</evidence>
<dbReference type="STRING" id="1121130.GCA_000519105_00879"/>
<evidence type="ECO:0000256" key="3">
    <source>
        <dbReference type="ARBA" id="ARBA00004571"/>
    </source>
</evidence>
<accession>A0A412X242</accession>